<gene>
    <name evidence="1" type="ORF">FGKAn22_08900</name>
</gene>
<dbReference type="EMBL" id="AP019536">
    <property type="protein sequence ID" value="BBI99197.1"/>
    <property type="molecule type" value="Genomic_DNA"/>
</dbReference>
<organism evidence="1 2">
    <name type="scientific">Ferrigenium kumadai</name>
    <dbReference type="NCBI Taxonomy" id="1682490"/>
    <lineage>
        <taxon>Bacteria</taxon>
        <taxon>Pseudomonadati</taxon>
        <taxon>Pseudomonadota</taxon>
        <taxon>Betaproteobacteria</taxon>
        <taxon>Nitrosomonadales</taxon>
        <taxon>Gallionellaceae</taxon>
        <taxon>Ferrigenium</taxon>
    </lineage>
</organism>
<dbReference type="Pfam" id="PF22091">
    <property type="entry name" value="DUF6941"/>
    <property type="match status" value="1"/>
</dbReference>
<dbReference type="Proteomes" id="UP001319121">
    <property type="component" value="Chromosome"/>
</dbReference>
<name>A0AAN1W0E0_9PROT</name>
<dbReference type="InterPro" id="IPR054221">
    <property type="entry name" value="DUF6941"/>
</dbReference>
<evidence type="ECO:0000313" key="2">
    <source>
        <dbReference type="Proteomes" id="UP001319121"/>
    </source>
</evidence>
<dbReference type="RefSeq" id="WP_212786788.1">
    <property type="nucleotide sequence ID" value="NZ_AP019536.1"/>
</dbReference>
<dbReference type="KEGG" id="fku:FGKAn22_08900"/>
<dbReference type="AlphaFoldDB" id="A0AAN1W0E0"/>
<reference evidence="1 2" key="1">
    <citation type="submission" date="2019-03" db="EMBL/GenBank/DDBJ databases">
        <title>Complete genome sequence of Ferrigenium kumadai strain An22, a microaerophilic iron-oxidizing bacterium isolated from a paddy field soil.</title>
        <authorList>
            <person name="Watanabe T."/>
            <person name="Asakawa S."/>
        </authorList>
    </citation>
    <scope>NUCLEOTIDE SEQUENCE [LARGE SCALE GENOMIC DNA]</scope>
    <source>
        <strain evidence="1 2">An22</strain>
    </source>
</reference>
<proteinExistence type="predicted"/>
<evidence type="ECO:0000313" key="1">
    <source>
        <dbReference type="EMBL" id="BBI99197.1"/>
    </source>
</evidence>
<keyword evidence="2" id="KW-1185">Reference proteome</keyword>
<sequence>MDRYLHTIYCDDIRLEVGNKQSLMGLYASDLFVHEFPATLPKLCIVVILVTPIDNPLRKLTVKVTKDGESLIEAPMTEEQLNQPQSEIIENGDKGNPDRRIAMNLTFMLTPFSVEKECVLRVLAETESGELRGNALRIKIGEAPQIS</sequence>
<accession>A0AAN1W0E0</accession>
<protein>
    <submittedName>
        <fullName evidence="1">Uncharacterized protein</fullName>
    </submittedName>
</protein>